<proteinExistence type="predicted"/>
<dbReference type="Proteomes" id="UP000254502">
    <property type="component" value="Unassembled WGS sequence"/>
</dbReference>
<organism evidence="2 3">
    <name type="scientific">Staphylococcus aureus</name>
    <dbReference type="NCBI Taxonomy" id="1280"/>
    <lineage>
        <taxon>Bacteria</taxon>
        <taxon>Bacillati</taxon>
        <taxon>Bacillota</taxon>
        <taxon>Bacilli</taxon>
        <taxon>Bacillales</taxon>
        <taxon>Staphylococcaceae</taxon>
        <taxon>Staphylococcus</taxon>
    </lineage>
</organism>
<dbReference type="GO" id="GO:0008233">
    <property type="term" value="F:peptidase activity"/>
    <property type="evidence" value="ECO:0007669"/>
    <property type="project" value="UniProtKB-KW"/>
</dbReference>
<name>A0A380DZQ0_STAAU</name>
<dbReference type="Pfam" id="PF05193">
    <property type="entry name" value="Peptidase_M16_C"/>
    <property type="match status" value="1"/>
</dbReference>
<feature type="domain" description="Peptidase M16 C-terminal" evidence="1">
    <location>
        <begin position="3"/>
        <end position="85"/>
    </location>
</feature>
<keyword evidence="2" id="KW-0645">Protease</keyword>
<dbReference type="AlphaFoldDB" id="A0A380DZQ0"/>
<dbReference type="EMBL" id="UHAQ01000003">
    <property type="protein sequence ID" value="SUK81675.1"/>
    <property type="molecule type" value="Genomic_DNA"/>
</dbReference>
<reference evidence="2 3" key="1">
    <citation type="submission" date="2018-06" db="EMBL/GenBank/DDBJ databases">
        <authorList>
            <consortium name="Pathogen Informatics"/>
            <person name="Doyle S."/>
        </authorList>
    </citation>
    <scope>NUCLEOTIDE SEQUENCE [LARGE SCALE GENOMIC DNA]</scope>
    <source>
        <strain evidence="2 3">NCTC5664</strain>
    </source>
</reference>
<gene>
    <name evidence="2" type="ORF">NCTC5664_02194</name>
</gene>
<evidence type="ECO:0000313" key="2">
    <source>
        <dbReference type="EMBL" id="SUK81675.1"/>
    </source>
</evidence>
<dbReference type="InterPro" id="IPR007863">
    <property type="entry name" value="Peptidase_M16_C"/>
</dbReference>
<accession>A0A380DZQ0</accession>
<dbReference type="GO" id="GO:0006508">
    <property type="term" value="P:proteolysis"/>
    <property type="evidence" value="ECO:0007669"/>
    <property type="project" value="UniProtKB-KW"/>
</dbReference>
<protein>
    <submittedName>
        <fullName evidence="2">Zinc protease</fullName>
    </submittedName>
</protein>
<evidence type="ECO:0000259" key="1">
    <source>
        <dbReference type="Pfam" id="PF05193"/>
    </source>
</evidence>
<evidence type="ECO:0000313" key="3">
    <source>
        <dbReference type="Proteomes" id="UP000254502"/>
    </source>
</evidence>
<sequence>MINNDQCSVYVVGNVEPESVEKQIREKFALKPFDKHQFQHSTHHLHDEEVDYIVEYDDVDQAKLNMGYRFQHNMDKVDMLPLLYLT</sequence>
<keyword evidence="2" id="KW-0378">Hydrolase</keyword>